<dbReference type="AlphaFoldDB" id="A0A3P8Y2M3"/>
<dbReference type="PANTHER" id="PTHR22923:SF102">
    <property type="entry name" value="CEREBELLIN 13-RELATED"/>
    <property type="match status" value="1"/>
</dbReference>
<reference evidence="6" key="4">
    <citation type="submission" date="2025-09" db="UniProtKB">
        <authorList>
            <consortium name="Ensembl"/>
        </authorList>
    </citation>
    <scope>IDENTIFICATION</scope>
</reference>
<dbReference type="InterPro" id="IPR008983">
    <property type="entry name" value="Tumour_necrosis_fac-like_dom"/>
</dbReference>
<dbReference type="InterPro" id="IPR050822">
    <property type="entry name" value="Cerebellin_Synaptic_Org"/>
</dbReference>
<evidence type="ECO:0000256" key="2">
    <source>
        <dbReference type="ARBA" id="ARBA00022525"/>
    </source>
</evidence>
<gene>
    <name evidence="6" type="primary">CBLN4</name>
</gene>
<name>A0A3P8Y2M3_ESOLU</name>
<dbReference type="SMART" id="SM00110">
    <property type="entry name" value="C1Q"/>
    <property type="match status" value="1"/>
</dbReference>
<evidence type="ECO:0000259" key="5">
    <source>
        <dbReference type="PROSITE" id="PS50871"/>
    </source>
</evidence>
<dbReference type="InterPro" id="IPR001073">
    <property type="entry name" value="C1q_dom"/>
</dbReference>
<feature type="domain" description="C1q" evidence="5">
    <location>
        <begin position="54"/>
        <end position="200"/>
    </location>
</feature>
<organism evidence="6 7">
    <name type="scientific">Esox lucius</name>
    <name type="common">Northern pike</name>
    <dbReference type="NCBI Taxonomy" id="8010"/>
    <lineage>
        <taxon>Eukaryota</taxon>
        <taxon>Metazoa</taxon>
        <taxon>Chordata</taxon>
        <taxon>Craniata</taxon>
        <taxon>Vertebrata</taxon>
        <taxon>Euteleostomi</taxon>
        <taxon>Actinopterygii</taxon>
        <taxon>Neopterygii</taxon>
        <taxon>Teleostei</taxon>
        <taxon>Protacanthopterygii</taxon>
        <taxon>Esociformes</taxon>
        <taxon>Esocidae</taxon>
        <taxon>Esox</taxon>
    </lineage>
</organism>
<dbReference type="OrthoDB" id="6154955at2759"/>
<evidence type="ECO:0000256" key="3">
    <source>
        <dbReference type="ARBA" id="ARBA00022729"/>
    </source>
</evidence>
<evidence type="ECO:0000256" key="1">
    <source>
        <dbReference type="ARBA" id="ARBA00004613"/>
    </source>
</evidence>
<dbReference type="PRINTS" id="PR00007">
    <property type="entry name" value="COMPLEMNTC1Q"/>
</dbReference>
<dbReference type="PANTHER" id="PTHR22923">
    <property type="entry name" value="CEREBELLIN-RELATED"/>
    <property type="match status" value="1"/>
</dbReference>
<dbReference type="Proteomes" id="UP000265140">
    <property type="component" value="Chromosome 12"/>
</dbReference>
<dbReference type="InParanoid" id="A0A3P8Y2M3"/>
<dbReference type="GeneTree" id="ENSGT00940000163520"/>
<dbReference type="Ensembl" id="ENSELUT00000002272.3">
    <property type="protein sequence ID" value="ENSELUP00000010365.2"/>
    <property type="gene ID" value="ENSELUG00000010857.3"/>
</dbReference>
<dbReference type="Pfam" id="PF00386">
    <property type="entry name" value="C1q"/>
    <property type="match status" value="1"/>
</dbReference>
<dbReference type="Gene3D" id="2.60.120.40">
    <property type="match status" value="1"/>
</dbReference>
<accession>A0A3P8Y2M3</accession>
<keyword evidence="3 4" id="KW-0732">Signal</keyword>
<dbReference type="OMA" id="WKKEDNI"/>
<reference evidence="7" key="1">
    <citation type="journal article" date="2014" name="PLoS ONE">
        <title>The genome and linkage map of the northern pike (Esox lucius): conserved synteny revealed between the salmonid sister group and the Neoteleostei.</title>
        <authorList>
            <person name="Rondeau E.B."/>
            <person name="Minkley D.R."/>
            <person name="Leong J.S."/>
            <person name="Messmer A.M."/>
            <person name="Jantzen J.R."/>
            <person name="von Schalburg K.R."/>
            <person name="Lemon C."/>
            <person name="Bird N.H."/>
            <person name="Koop B.F."/>
        </authorList>
    </citation>
    <scope>NUCLEOTIDE SEQUENCE</scope>
</reference>
<comment type="subcellular location">
    <subcellularLocation>
        <location evidence="1">Secreted</location>
    </subcellularLocation>
</comment>
<feature type="signal peptide" evidence="4">
    <location>
        <begin position="1"/>
        <end position="23"/>
    </location>
</feature>
<feature type="chain" id="PRO_5044190500" description="C1q domain-containing protein" evidence="4">
    <location>
        <begin position="24"/>
        <end position="200"/>
    </location>
</feature>
<reference evidence="6" key="2">
    <citation type="submission" date="2020-02" db="EMBL/GenBank/DDBJ databases">
        <title>Esox lucius (northern pike) genome, fEsoLuc1, primary haplotype.</title>
        <authorList>
            <person name="Myers G."/>
            <person name="Karagic N."/>
            <person name="Meyer A."/>
            <person name="Pippel M."/>
            <person name="Reichard M."/>
            <person name="Winkler S."/>
            <person name="Tracey A."/>
            <person name="Sims Y."/>
            <person name="Howe K."/>
            <person name="Rhie A."/>
            <person name="Formenti G."/>
            <person name="Durbin R."/>
            <person name="Fedrigo O."/>
            <person name="Jarvis E.D."/>
        </authorList>
    </citation>
    <scope>NUCLEOTIDE SEQUENCE [LARGE SCALE GENOMIC DNA]</scope>
</reference>
<sequence length="200" mass="21535">MKIMMKVISLQLIVLVCLSFGQADDSIKQHQADDPNGNLGSSSLSDVSQLSAMSSAVNVAFSAALRPPSQDSEGYGHIGPFTAATNLVHKHVITNIGNAYSSSTGSFTAPVNGVYFFTFTSYSWAKTVNIGVALYKNHEEVALVYEHQDKGDNEDFASSGITLKLVKGDKVYLVLPSGFMVTANAYRNVSTFSGFLIFQM</sequence>
<protein>
    <recommendedName>
        <fullName evidence="5">C1q domain-containing protein</fullName>
    </recommendedName>
</protein>
<keyword evidence="2" id="KW-0964">Secreted</keyword>
<reference evidence="6" key="3">
    <citation type="submission" date="2025-08" db="UniProtKB">
        <authorList>
            <consortium name="Ensembl"/>
        </authorList>
    </citation>
    <scope>IDENTIFICATION</scope>
</reference>
<evidence type="ECO:0000313" key="7">
    <source>
        <dbReference type="Proteomes" id="UP000265140"/>
    </source>
</evidence>
<evidence type="ECO:0000313" key="6">
    <source>
        <dbReference type="Ensembl" id="ENSELUP00000010365.2"/>
    </source>
</evidence>
<dbReference type="PROSITE" id="PS50871">
    <property type="entry name" value="C1Q"/>
    <property type="match status" value="1"/>
</dbReference>
<keyword evidence="7" id="KW-1185">Reference proteome</keyword>
<dbReference type="SUPFAM" id="SSF49842">
    <property type="entry name" value="TNF-like"/>
    <property type="match status" value="1"/>
</dbReference>
<dbReference type="GO" id="GO:0005576">
    <property type="term" value="C:extracellular region"/>
    <property type="evidence" value="ECO:0007669"/>
    <property type="project" value="UniProtKB-SubCell"/>
</dbReference>
<dbReference type="Bgee" id="ENSELUG00000010857">
    <property type="expression patterns" value="Expressed in digestive tract"/>
</dbReference>
<proteinExistence type="predicted"/>
<evidence type="ECO:0000256" key="4">
    <source>
        <dbReference type="SAM" id="SignalP"/>
    </source>
</evidence>